<keyword evidence="3" id="KW-1185">Reference proteome</keyword>
<dbReference type="Pfam" id="PF04397">
    <property type="entry name" value="LytTR"/>
    <property type="match status" value="1"/>
</dbReference>
<proteinExistence type="predicted"/>
<dbReference type="PANTHER" id="PTHR37299">
    <property type="entry name" value="TRANSCRIPTIONAL REGULATOR-RELATED"/>
    <property type="match status" value="1"/>
</dbReference>
<evidence type="ECO:0000259" key="1">
    <source>
        <dbReference type="PROSITE" id="PS50930"/>
    </source>
</evidence>
<evidence type="ECO:0000313" key="2">
    <source>
        <dbReference type="EMBL" id="SOC42457.1"/>
    </source>
</evidence>
<feature type="domain" description="HTH LytTR-type" evidence="1">
    <location>
        <begin position="129"/>
        <end position="222"/>
    </location>
</feature>
<sequence>MEMNNLKLCKNELEQFTSILKDWIPKDASIAIAVDHAYIYSWKSNHHLHLESRSDFDDESIAAKVLRTSRKIENALDDSLFGEPYPVIGYPIYVDEKKAALIIILPTSFIDKRNPYKFLTGKQDECWTPVPIDQISYIESLQKRTWFYADSEQYKSNITLKELQTRLPNHYIRIHRSYILNIYYVKKIKKDISSNFIVVLKNNIELPVSQTYVNELRKIFEF</sequence>
<accession>A0A285UL94</accession>
<protein>
    <submittedName>
        <fullName evidence="2">LytTr DNA-binding domain-containing protein</fullName>
    </submittedName>
</protein>
<dbReference type="AlphaFoldDB" id="A0A285UL94"/>
<dbReference type="EMBL" id="OBQC01000012">
    <property type="protein sequence ID" value="SOC42457.1"/>
    <property type="molecule type" value="Genomic_DNA"/>
</dbReference>
<dbReference type="OrthoDB" id="9802383at2"/>
<reference evidence="3" key="1">
    <citation type="submission" date="2017-08" db="EMBL/GenBank/DDBJ databases">
        <authorList>
            <person name="Varghese N."/>
            <person name="Submissions S."/>
        </authorList>
    </citation>
    <scope>NUCLEOTIDE SEQUENCE [LARGE SCALE GENOMIC DNA]</scope>
    <source>
        <strain evidence="3">JC23</strain>
    </source>
</reference>
<gene>
    <name evidence="2" type="ORF">SAMN05877842_112121</name>
</gene>
<dbReference type="GO" id="GO:0000156">
    <property type="term" value="F:phosphorelay response regulator activity"/>
    <property type="evidence" value="ECO:0007669"/>
    <property type="project" value="InterPro"/>
</dbReference>
<dbReference type="SMART" id="SM00850">
    <property type="entry name" value="LytTR"/>
    <property type="match status" value="1"/>
</dbReference>
<organism evidence="2 3">
    <name type="scientific">Ureibacillus acetophenoni</name>
    <dbReference type="NCBI Taxonomy" id="614649"/>
    <lineage>
        <taxon>Bacteria</taxon>
        <taxon>Bacillati</taxon>
        <taxon>Bacillota</taxon>
        <taxon>Bacilli</taxon>
        <taxon>Bacillales</taxon>
        <taxon>Caryophanaceae</taxon>
        <taxon>Ureibacillus</taxon>
    </lineage>
</organism>
<dbReference type="Proteomes" id="UP000219252">
    <property type="component" value="Unassembled WGS sequence"/>
</dbReference>
<dbReference type="GO" id="GO:0003677">
    <property type="term" value="F:DNA binding"/>
    <property type="evidence" value="ECO:0007669"/>
    <property type="project" value="UniProtKB-KW"/>
</dbReference>
<dbReference type="Gene3D" id="2.40.50.40">
    <property type="match status" value="1"/>
</dbReference>
<evidence type="ECO:0000313" key="3">
    <source>
        <dbReference type="Proteomes" id="UP000219252"/>
    </source>
</evidence>
<keyword evidence="2" id="KW-0238">DNA-binding</keyword>
<dbReference type="PANTHER" id="PTHR37299:SF1">
    <property type="entry name" value="STAGE 0 SPORULATION PROTEIN A HOMOLOG"/>
    <property type="match status" value="1"/>
</dbReference>
<dbReference type="InterPro" id="IPR007492">
    <property type="entry name" value="LytTR_DNA-bd_dom"/>
</dbReference>
<dbReference type="RefSeq" id="WP_097150468.1">
    <property type="nucleotide sequence ID" value="NZ_OBQC01000012.1"/>
</dbReference>
<name>A0A285UL94_9BACL</name>
<dbReference type="PROSITE" id="PS50930">
    <property type="entry name" value="HTH_LYTTR"/>
    <property type="match status" value="1"/>
</dbReference>
<dbReference type="Gene3D" id="2.20.25.10">
    <property type="match status" value="1"/>
</dbReference>
<dbReference type="InterPro" id="IPR046947">
    <property type="entry name" value="LytR-like"/>
</dbReference>